<dbReference type="AlphaFoldDB" id="A0A7M2X4I3"/>
<dbReference type="InterPro" id="IPR017853">
    <property type="entry name" value="GH"/>
</dbReference>
<feature type="domain" description="Glycosyl hydrolases family 2 sugar binding" evidence="7">
    <location>
        <begin position="105"/>
        <end position="180"/>
    </location>
</feature>
<evidence type="ECO:0000256" key="1">
    <source>
        <dbReference type="ARBA" id="ARBA00007401"/>
    </source>
</evidence>
<dbReference type="PANTHER" id="PTHR42732:SF2">
    <property type="entry name" value="BETA-MANNOSIDASE"/>
    <property type="match status" value="1"/>
</dbReference>
<dbReference type="PANTHER" id="PTHR42732">
    <property type="entry name" value="BETA-GALACTOSIDASE"/>
    <property type="match status" value="1"/>
</dbReference>
<organism evidence="8 9">
    <name type="scientific">Humisphaera borealis</name>
    <dbReference type="NCBI Taxonomy" id="2807512"/>
    <lineage>
        <taxon>Bacteria</taxon>
        <taxon>Pseudomonadati</taxon>
        <taxon>Planctomycetota</taxon>
        <taxon>Phycisphaerae</taxon>
        <taxon>Tepidisphaerales</taxon>
        <taxon>Tepidisphaeraceae</taxon>
        <taxon>Humisphaera</taxon>
    </lineage>
</organism>
<evidence type="ECO:0000313" key="8">
    <source>
        <dbReference type="EMBL" id="QOV91961.1"/>
    </source>
</evidence>
<dbReference type="SUPFAM" id="SSF49785">
    <property type="entry name" value="Galactose-binding domain-like"/>
    <property type="match status" value="2"/>
</dbReference>
<reference evidence="8 9" key="1">
    <citation type="submission" date="2020-10" db="EMBL/GenBank/DDBJ databases">
        <title>Wide distribution of Phycisphaera-like planctomycetes from WD2101 soil group in peatlands and genome analysis of the first cultivated representative.</title>
        <authorList>
            <person name="Dedysh S.N."/>
            <person name="Beletsky A.V."/>
            <person name="Ivanova A."/>
            <person name="Kulichevskaya I.S."/>
            <person name="Suzina N.E."/>
            <person name="Philippov D.A."/>
            <person name="Rakitin A.L."/>
            <person name="Mardanov A.V."/>
            <person name="Ravin N.V."/>
        </authorList>
    </citation>
    <scope>NUCLEOTIDE SEQUENCE [LARGE SCALE GENOMIC DNA]</scope>
    <source>
        <strain evidence="8 9">M1803</strain>
    </source>
</reference>
<dbReference type="Pfam" id="PF02836">
    <property type="entry name" value="Glyco_hydro_2_C"/>
    <property type="match status" value="1"/>
</dbReference>
<proteinExistence type="inferred from homology"/>
<dbReference type="Pfam" id="PF02837">
    <property type="entry name" value="Glyco_hydro_2_N"/>
    <property type="match status" value="1"/>
</dbReference>
<protein>
    <recommendedName>
        <fullName evidence="10">Beta-galactosidase</fullName>
    </recommendedName>
</protein>
<evidence type="ECO:0000313" key="9">
    <source>
        <dbReference type="Proteomes" id="UP000593765"/>
    </source>
</evidence>
<evidence type="ECO:0000256" key="2">
    <source>
        <dbReference type="ARBA" id="ARBA00022801"/>
    </source>
</evidence>
<sequence length="769" mass="85558">MNKIIPFLLAALLAPAVASAQADWKPVGGKLMTRWAKDVSPTNVHPEYPRPQMVRAKWQNLNGLWDYAIKPKDAQPPTAYDGKILVPFPVESALSGVGKSVGEGNKLWYRRSFAVPADWRTGGQRVLLNFGAVDWESVVYVNERKVGDHRGGYDPFSFDITDALTSDGEQRIVVEVRDPSSDGYQPRGKQVRDPKGIWYTPSTGIWQTVWMEPVPKATITALDIVPDTDKGIVRVTPTIRGATAGHKLSLFIVDPDRAKENRKPSGTGQEAGGAVRQRVGTTIELPVADAKRWSPDRPFLYGLKVGLFDGEELIDEVESYCAFRKLSVAKDDKGIPRLMLNDKFVFQYGTLDQGFWPDGLYTAPTDAAMRYDLEVTKRLGFNMIRKHVKVEPATWYHHCDKLGLLVWQDMPSGDAHIRRNGDDLVRSKESAENYERELKAIIASLRNFPSIVMWVPFNEGWGQYDTARIAELTKKLDPSRWVNSTSGWVDRGVGNVLDLHIYPGPNPSKDAIKPRGTRALVLGEFGGLGLPLKGHTWKDEKNWGYRSFDNSEALTDAYVTLLAKLHPLIADPGYSAAIYTQTTDVEIEVNGLMTYDRDLIKMDEGRMVAAAKRLFGPPPVIATVVPDARTAEIDWKFTFDKPADAWQATAFDDSAWKTGKAGFGTAMTPGTTVRTEWKGKEIWVRRTFDLPADTAIGSLHLMMHHDEDADVYLNGVLATRVTGFTTEYSLLPIRPEAIKALKPGQNVIAIQCRQTSGGQYIDAGLVSVR</sequence>
<dbReference type="GO" id="GO:0005975">
    <property type="term" value="P:carbohydrate metabolic process"/>
    <property type="evidence" value="ECO:0007669"/>
    <property type="project" value="InterPro"/>
</dbReference>
<dbReference type="SUPFAM" id="SSF51445">
    <property type="entry name" value="(Trans)glycosidases"/>
    <property type="match status" value="1"/>
</dbReference>
<keyword evidence="4" id="KW-0732">Signal</keyword>
<comment type="similarity">
    <text evidence="1">Belongs to the glycosyl hydrolase 2 family.</text>
</comment>
<feature type="domain" description="Glycoside hydrolase family 2 immunoglobulin-like beta-sandwich" evidence="5">
    <location>
        <begin position="222"/>
        <end position="324"/>
    </location>
</feature>
<dbReference type="Gene3D" id="3.20.20.80">
    <property type="entry name" value="Glycosidases"/>
    <property type="match status" value="1"/>
</dbReference>
<feature type="signal peptide" evidence="4">
    <location>
        <begin position="1"/>
        <end position="22"/>
    </location>
</feature>
<keyword evidence="9" id="KW-1185">Reference proteome</keyword>
<keyword evidence="2" id="KW-0378">Hydrolase</keyword>
<dbReference type="InterPro" id="IPR008979">
    <property type="entry name" value="Galactose-bd-like_sf"/>
</dbReference>
<evidence type="ECO:0000259" key="7">
    <source>
        <dbReference type="Pfam" id="PF02837"/>
    </source>
</evidence>
<dbReference type="Gene3D" id="2.60.120.260">
    <property type="entry name" value="Galactose-binding domain-like"/>
    <property type="match status" value="2"/>
</dbReference>
<keyword evidence="3" id="KW-0326">Glycosidase</keyword>
<feature type="domain" description="Glycoside hydrolase family 2 catalytic" evidence="6">
    <location>
        <begin position="367"/>
        <end position="487"/>
    </location>
</feature>
<dbReference type="InterPro" id="IPR051913">
    <property type="entry name" value="GH2_Domain-Containing"/>
</dbReference>
<dbReference type="Pfam" id="PF00703">
    <property type="entry name" value="Glyco_hydro_2"/>
    <property type="match status" value="1"/>
</dbReference>
<dbReference type="GO" id="GO:0004553">
    <property type="term" value="F:hydrolase activity, hydrolyzing O-glycosyl compounds"/>
    <property type="evidence" value="ECO:0007669"/>
    <property type="project" value="InterPro"/>
</dbReference>
<accession>A0A7M2X4I3</accession>
<dbReference type="InterPro" id="IPR006104">
    <property type="entry name" value="Glyco_hydro_2_N"/>
</dbReference>
<evidence type="ECO:0000259" key="6">
    <source>
        <dbReference type="Pfam" id="PF02836"/>
    </source>
</evidence>
<dbReference type="InterPro" id="IPR006102">
    <property type="entry name" value="Ig-like_GH2"/>
</dbReference>
<gene>
    <name evidence="8" type="ORF">IPV69_11645</name>
</gene>
<feature type="chain" id="PRO_5034464823" description="Beta-galactosidase" evidence="4">
    <location>
        <begin position="23"/>
        <end position="769"/>
    </location>
</feature>
<dbReference type="Proteomes" id="UP000593765">
    <property type="component" value="Chromosome"/>
</dbReference>
<name>A0A7M2X4I3_9BACT</name>
<dbReference type="InterPro" id="IPR006103">
    <property type="entry name" value="Glyco_hydro_2_cat"/>
</dbReference>
<dbReference type="KEGG" id="hbs:IPV69_11645"/>
<evidence type="ECO:0000256" key="3">
    <source>
        <dbReference type="ARBA" id="ARBA00023295"/>
    </source>
</evidence>
<evidence type="ECO:0008006" key="10">
    <source>
        <dbReference type="Google" id="ProtNLM"/>
    </source>
</evidence>
<dbReference type="Gene3D" id="2.60.40.10">
    <property type="entry name" value="Immunoglobulins"/>
    <property type="match status" value="1"/>
</dbReference>
<dbReference type="InterPro" id="IPR013783">
    <property type="entry name" value="Ig-like_fold"/>
</dbReference>
<evidence type="ECO:0000256" key="4">
    <source>
        <dbReference type="SAM" id="SignalP"/>
    </source>
</evidence>
<dbReference type="SUPFAM" id="SSF49303">
    <property type="entry name" value="beta-Galactosidase/glucuronidase domain"/>
    <property type="match status" value="1"/>
</dbReference>
<dbReference type="RefSeq" id="WP_206295283.1">
    <property type="nucleotide sequence ID" value="NZ_CP063458.1"/>
</dbReference>
<dbReference type="EMBL" id="CP063458">
    <property type="protein sequence ID" value="QOV91961.1"/>
    <property type="molecule type" value="Genomic_DNA"/>
</dbReference>
<evidence type="ECO:0000259" key="5">
    <source>
        <dbReference type="Pfam" id="PF00703"/>
    </source>
</evidence>
<dbReference type="InterPro" id="IPR036156">
    <property type="entry name" value="Beta-gal/glucu_dom_sf"/>
</dbReference>